<feature type="domain" description="Peptidase M16 N-terminal" evidence="6">
    <location>
        <begin position="29"/>
        <end position="146"/>
    </location>
</feature>
<evidence type="ECO:0000256" key="5">
    <source>
        <dbReference type="ARBA" id="ARBA00023049"/>
    </source>
</evidence>
<dbReference type="GO" id="GO:0008237">
    <property type="term" value="F:metallopeptidase activity"/>
    <property type="evidence" value="ECO:0007669"/>
    <property type="project" value="UniProtKB-KW"/>
</dbReference>
<dbReference type="RefSeq" id="WP_184713899.1">
    <property type="nucleotide sequence ID" value="NZ_JACHJP010000002.1"/>
</dbReference>
<accession>A0A7W7QKG5</accession>
<reference evidence="8 9" key="1">
    <citation type="submission" date="2020-08" db="EMBL/GenBank/DDBJ databases">
        <title>Genomic Encyclopedia of Type Strains, Phase III (KMG-III): the genomes of soil and plant-associated and newly described type strains.</title>
        <authorList>
            <person name="Whitman W."/>
        </authorList>
    </citation>
    <scope>NUCLEOTIDE SEQUENCE [LARGE SCALE GENOMIC DNA]</scope>
    <source>
        <strain evidence="8 9">CECT 8840</strain>
    </source>
</reference>
<name>A0A7W7QKG5_9ACTN</name>
<dbReference type="InterPro" id="IPR050626">
    <property type="entry name" value="Peptidase_M16"/>
</dbReference>
<dbReference type="Proteomes" id="UP000552644">
    <property type="component" value="Unassembled WGS sequence"/>
</dbReference>
<evidence type="ECO:0000256" key="2">
    <source>
        <dbReference type="ARBA" id="ARBA00022670"/>
    </source>
</evidence>
<evidence type="ECO:0000313" key="9">
    <source>
        <dbReference type="Proteomes" id="UP000552644"/>
    </source>
</evidence>
<evidence type="ECO:0000259" key="7">
    <source>
        <dbReference type="Pfam" id="PF05193"/>
    </source>
</evidence>
<dbReference type="GO" id="GO:0046872">
    <property type="term" value="F:metal ion binding"/>
    <property type="evidence" value="ECO:0007669"/>
    <property type="project" value="InterPro"/>
</dbReference>
<keyword evidence="5" id="KW-0482">Metalloprotease</keyword>
<dbReference type="InterPro" id="IPR011249">
    <property type="entry name" value="Metalloenz_LuxS/M16"/>
</dbReference>
<dbReference type="InterPro" id="IPR011765">
    <property type="entry name" value="Pept_M16_N"/>
</dbReference>
<proteinExistence type="inferred from homology"/>
<evidence type="ECO:0000256" key="4">
    <source>
        <dbReference type="ARBA" id="ARBA00022833"/>
    </source>
</evidence>
<dbReference type="AlphaFoldDB" id="A0A7W7QKG5"/>
<dbReference type="EMBL" id="JACHJP010000002">
    <property type="protein sequence ID" value="MBB4915204.1"/>
    <property type="molecule type" value="Genomic_DNA"/>
</dbReference>
<keyword evidence="3" id="KW-0378">Hydrolase</keyword>
<protein>
    <submittedName>
        <fullName evidence="8">Putative Zn-dependent peptidase</fullName>
    </submittedName>
</protein>
<comment type="similarity">
    <text evidence="1">Belongs to the peptidase M16 family.</text>
</comment>
<dbReference type="SUPFAM" id="SSF63411">
    <property type="entry name" value="LuxS/MPP-like metallohydrolase"/>
    <property type="match status" value="2"/>
</dbReference>
<dbReference type="InterPro" id="IPR007863">
    <property type="entry name" value="Peptidase_M16_C"/>
</dbReference>
<organism evidence="8 9">
    <name type="scientific">Streptosporangium saharense</name>
    <dbReference type="NCBI Taxonomy" id="1706840"/>
    <lineage>
        <taxon>Bacteria</taxon>
        <taxon>Bacillati</taxon>
        <taxon>Actinomycetota</taxon>
        <taxon>Actinomycetes</taxon>
        <taxon>Streptosporangiales</taxon>
        <taxon>Streptosporangiaceae</taxon>
        <taxon>Streptosporangium</taxon>
    </lineage>
</organism>
<evidence type="ECO:0000313" key="8">
    <source>
        <dbReference type="EMBL" id="MBB4915204.1"/>
    </source>
</evidence>
<dbReference type="PANTHER" id="PTHR43690">
    <property type="entry name" value="NARDILYSIN"/>
    <property type="match status" value="1"/>
</dbReference>
<keyword evidence="4" id="KW-0862">Zinc</keyword>
<keyword evidence="2" id="KW-0645">Protease</keyword>
<evidence type="ECO:0000256" key="3">
    <source>
        <dbReference type="ARBA" id="ARBA00022801"/>
    </source>
</evidence>
<dbReference type="GO" id="GO:0006508">
    <property type="term" value="P:proteolysis"/>
    <property type="evidence" value="ECO:0007669"/>
    <property type="project" value="UniProtKB-KW"/>
</dbReference>
<evidence type="ECO:0000256" key="1">
    <source>
        <dbReference type="ARBA" id="ARBA00007261"/>
    </source>
</evidence>
<evidence type="ECO:0000259" key="6">
    <source>
        <dbReference type="Pfam" id="PF00675"/>
    </source>
</evidence>
<dbReference type="PANTHER" id="PTHR43690:SF17">
    <property type="entry name" value="PROTEIN YHJJ"/>
    <property type="match status" value="1"/>
</dbReference>
<dbReference type="Gene3D" id="3.30.830.10">
    <property type="entry name" value="Metalloenzyme, LuxS/M16 peptidase-like"/>
    <property type="match status" value="2"/>
</dbReference>
<gene>
    <name evidence="8" type="ORF">FHS44_002289</name>
</gene>
<dbReference type="Pfam" id="PF05193">
    <property type="entry name" value="Peptidase_M16_C"/>
    <property type="match status" value="1"/>
</dbReference>
<comment type="caution">
    <text evidence="8">The sequence shown here is derived from an EMBL/GenBank/DDBJ whole genome shotgun (WGS) entry which is preliminary data.</text>
</comment>
<feature type="domain" description="Peptidase M16 C-terminal" evidence="7">
    <location>
        <begin position="188"/>
        <end position="370"/>
    </location>
</feature>
<dbReference type="Pfam" id="PF00675">
    <property type="entry name" value="Peptidase_M16"/>
    <property type="match status" value="1"/>
</dbReference>
<sequence>MPTSHLTHPTQPPRTGYRIERFTLDNGLRVVLAPEPDCPVTGVAVVYGVGIRAEPQGRTGFAHLFEHLMFQGSANLEKFAHFRHVQGAGGTFNGSTHLDYTRYIQTVPANALERVLFLEADRMRAPRITPETLRNQVDVVKEEIRVNVLNRPFGGFPWLRLPPVMFDTFPNAHDGYGSFTDLDAAGVEDAEEFFDRYYACGNAVLCVAGGFSVEQARKLVERQFGDVPARPAPSAPVLAEPDLVEARHHSYVDAAAPTPAVAAAWRVPDPVADLTGYLPYVVLSEVLTDGASSRLVSRLVLEERLATGVSGYVGFMGDPFDVLDPTALLLQANLPAGGSAERVLGVIGEETERLAAEGPSAEELSRVQARMTALLLREGDTMIDRATRLAVLELQRGEPALLNELPALLASVTAEQVGAAAATLRPHRRASVEVVAGRDR</sequence>
<keyword evidence="9" id="KW-1185">Reference proteome</keyword>